<gene>
    <name evidence="3" type="ORF">XINFAN_01655</name>
</gene>
<feature type="compositionally biased region" description="Low complexity" evidence="1">
    <location>
        <begin position="232"/>
        <end position="246"/>
    </location>
</feature>
<organism evidence="3 4">
    <name type="scientific">Pseudogemmobacter humi</name>
    <dbReference type="NCBI Taxonomy" id="2483812"/>
    <lineage>
        <taxon>Bacteria</taxon>
        <taxon>Pseudomonadati</taxon>
        <taxon>Pseudomonadota</taxon>
        <taxon>Alphaproteobacteria</taxon>
        <taxon>Rhodobacterales</taxon>
        <taxon>Paracoccaceae</taxon>
        <taxon>Pseudogemmobacter</taxon>
    </lineage>
</organism>
<reference evidence="3 4" key="1">
    <citation type="submission" date="2018-11" db="EMBL/GenBank/DDBJ databases">
        <authorList>
            <person name="Criscuolo A."/>
        </authorList>
    </citation>
    <scope>NUCLEOTIDE SEQUENCE [LARGE SCALE GENOMIC DNA]</scope>
    <source>
        <strain evidence="3">ACIP111625</strain>
    </source>
</reference>
<dbReference type="AlphaFoldDB" id="A0A3P5X831"/>
<feature type="region of interest" description="Disordered" evidence="1">
    <location>
        <begin position="228"/>
        <end position="247"/>
    </location>
</feature>
<protein>
    <submittedName>
        <fullName evidence="3">Uncharacterized protein</fullName>
    </submittedName>
</protein>
<dbReference type="RefSeq" id="WP_124086073.1">
    <property type="nucleotide sequence ID" value="NZ_UXAW01000055.1"/>
</dbReference>
<evidence type="ECO:0000313" key="3">
    <source>
        <dbReference type="EMBL" id="VDC26416.1"/>
    </source>
</evidence>
<keyword evidence="4" id="KW-1185">Reference proteome</keyword>
<keyword evidence="2" id="KW-0732">Signal</keyword>
<evidence type="ECO:0000256" key="1">
    <source>
        <dbReference type="SAM" id="MobiDB-lite"/>
    </source>
</evidence>
<evidence type="ECO:0000256" key="2">
    <source>
        <dbReference type="SAM" id="SignalP"/>
    </source>
</evidence>
<dbReference type="Proteomes" id="UP000277498">
    <property type="component" value="Unassembled WGS sequence"/>
</dbReference>
<evidence type="ECO:0000313" key="4">
    <source>
        <dbReference type="Proteomes" id="UP000277498"/>
    </source>
</evidence>
<accession>A0A3P5X831</accession>
<dbReference type="EMBL" id="UXAW01000055">
    <property type="protein sequence ID" value="VDC26416.1"/>
    <property type="molecule type" value="Genomic_DNA"/>
</dbReference>
<feature type="chain" id="PRO_5017985228" evidence="2">
    <location>
        <begin position="24"/>
        <end position="381"/>
    </location>
</feature>
<feature type="signal peptide" evidence="2">
    <location>
        <begin position="1"/>
        <end position="23"/>
    </location>
</feature>
<dbReference type="OrthoDB" id="7708191at2"/>
<proteinExistence type="predicted"/>
<sequence length="381" mass="40477">MHNFRQLTFKMLALVALPFPAFAQGSNDVQSCMGIVEPTARLACFDGLIAGGNNSEMAVTTATPWLFEVVPDTLTGGIPLARNIALRMEPEGIPATEMNIRCMNGRVEGYLVWGVPILPDGVLASSAAVMHLYRTDQNAPVESFRWGISSTGSATFFTNEAGLIRQLTEAAEFVVQVHPAGSTPITAVFDVTGGDEPVSEVLSACGINIERAGKQGIWGIEAQPLGEIKPKGSGTSPSPVTPSATGYKPTKRWQFSQAGKVFYAIVESASGQSQVSLSCVQGRAGISLTLHSPEGWTANVPVSLSVDEQVFSMQIDGSEQDAYLSDNSSLFVSDLIVNAMTSGQSFALNGPAAERMPEGARYFSLNGSRMAIQQMRSQCGL</sequence>
<name>A0A3P5X831_9RHOB</name>